<dbReference type="Proteomes" id="UP000035860">
    <property type="component" value="Unassembled WGS sequence"/>
</dbReference>
<feature type="transmembrane region" description="Helical" evidence="1">
    <location>
        <begin position="213"/>
        <end position="234"/>
    </location>
</feature>
<dbReference type="PIRSF" id="PIRSF009160">
    <property type="entry name" value="UCP009160"/>
    <property type="match status" value="1"/>
</dbReference>
<dbReference type="RefSeq" id="WP_036366075.1">
    <property type="nucleotide sequence ID" value="NZ_AOMT01000026.1"/>
</dbReference>
<keyword evidence="1" id="KW-1133">Transmembrane helix</keyword>
<gene>
    <name evidence="2" type="ORF">MBO_06973</name>
</gene>
<keyword evidence="1" id="KW-0472">Membrane</keyword>
<dbReference type="InterPro" id="IPR010539">
    <property type="entry name" value="BaxI_1-like"/>
</dbReference>
<keyword evidence="3" id="KW-1185">Reference proteome</keyword>
<evidence type="ECO:0000256" key="1">
    <source>
        <dbReference type="SAM" id="Phobius"/>
    </source>
</evidence>
<comment type="caution">
    <text evidence="2">The sequence shown here is derived from an EMBL/GenBank/DDBJ whole genome shotgun (WGS) entry which is preliminary data.</text>
</comment>
<sequence>MANPIVSRTELAAGSVPMTVGGVVKKSAFLLALAAVSGFGVFFYALMGGISVSMLYPLALVGLFAGMGLGLVSAFKPHLAKSLAVPYALCEGVLLGAFSTIMFLRYPSVPLSALSATFITAAVMLTLYSTGIVKVTEKFRSILTSAIIAIGILYLVQLGFRLFGSSLPLLFDGGMVAIGFSIFVVIIASFSLLLDFDNVDKGVQYGVAREFEWVYSIGILSTLVWMYIEFLRLIGYLQDD</sequence>
<accession>A0A066UC95</accession>
<protein>
    <submittedName>
        <fullName evidence="2">Membrane protein</fullName>
    </submittedName>
</protein>
<evidence type="ECO:0000313" key="2">
    <source>
        <dbReference type="EMBL" id="KDN24690.1"/>
    </source>
</evidence>
<feature type="transmembrane region" description="Helical" evidence="1">
    <location>
        <begin position="84"/>
        <end position="104"/>
    </location>
</feature>
<dbReference type="eggNOG" id="COG4760">
    <property type="taxonomic scope" value="Bacteria"/>
</dbReference>
<proteinExistence type="predicted"/>
<dbReference type="PANTHER" id="PTHR41282:SF1">
    <property type="entry name" value="CONSERVED TRANSMEMBRANE PROTEIN-RELATED"/>
    <property type="match status" value="1"/>
</dbReference>
<dbReference type="OrthoDB" id="116480at2"/>
<organism evidence="2 3">
    <name type="scientific">Moraxella bovoculi 237</name>
    <dbReference type="NCBI Taxonomy" id="743974"/>
    <lineage>
        <taxon>Bacteria</taxon>
        <taxon>Pseudomonadati</taxon>
        <taxon>Pseudomonadota</taxon>
        <taxon>Gammaproteobacteria</taxon>
        <taxon>Moraxellales</taxon>
        <taxon>Moraxellaceae</taxon>
        <taxon>Moraxella</taxon>
    </lineage>
</organism>
<feature type="transmembrane region" description="Helical" evidence="1">
    <location>
        <begin position="28"/>
        <end position="47"/>
    </location>
</feature>
<feature type="transmembrane region" description="Helical" evidence="1">
    <location>
        <begin position="169"/>
        <end position="193"/>
    </location>
</feature>
<feature type="transmembrane region" description="Helical" evidence="1">
    <location>
        <begin position="139"/>
        <end position="157"/>
    </location>
</feature>
<feature type="transmembrane region" description="Helical" evidence="1">
    <location>
        <begin position="111"/>
        <end position="133"/>
    </location>
</feature>
<dbReference type="EMBL" id="AOMT01000026">
    <property type="protein sequence ID" value="KDN24690.1"/>
    <property type="molecule type" value="Genomic_DNA"/>
</dbReference>
<feature type="transmembrane region" description="Helical" evidence="1">
    <location>
        <begin position="54"/>
        <end position="72"/>
    </location>
</feature>
<dbReference type="PANTHER" id="PTHR41282">
    <property type="entry name" value="CONSERVED TRANSMEMBRANE PROTEIN-RELATED"/>
    <property type="match status" value="1"/>
</dbReference>
<evidence type="ECO:0000313" key="3">
    <source>
        <dbReference type="Proteomes" id="UP000035860"/>
    </source>
</evidence>
<dbReference type="AlphaFoldDB" id="A0A066UC95"/>
<keyword evidence="1" id="KW-0812">Transmembrane</keyword>
<reference evidence="2 3" key="1">
    <citation type="journal article" date="2014" name="Genome Announc.">
        <title>Draft Genome Sequence of Moraxella bovoculi Strain 237T (ATCC BAA-1259T) Isolated from a Calf with Infectious Bovine Keratoconjunctivitis.</title>
        <authorList>
            <person name="Calcutt M.J."/>
            <person name="Foecking M.F."/>
            <person name="Martin N.T."/>
            <person name="Mhlanga-Mutangadura T."/>
            <person name="Reilly T.J."/>
        </authorList>
    </citation>
    <scope>NUCLEOTIDE SEQUENCE [LARGE SCALE GENOMIC DNA]</scope>
    <source>
        <strain evidence="2 3">237</strain>
    </source>
</reference>
<name>A0A066UC95_9GAMM</name>
<dbReference type="Pfam" id="PF12811">
    <property type="entry name" value="BaxI_1"/>
    <property type="match status" value="1"/>
</dbReference>